<dbReference type="PROSITE" id="PS51257">
    <property type="entry name" value="PROKAR_LIPOPROTEIN"/>
    <property type="match status" value="1"/>
</dbReference>
<dbReference type="RefSeq" id="WP_134237663.1">
    <property type="nucleotide sequence ID" value="NZ_CP155620.1"/>
</dbReference>
<accession>A0AAU7E8L6</accession>
<dbReference type="InterPro" id="IPR007485">
    <property type="entry name" value="LPS_assembly_LptE"/>
</dbReference>
<dbReference type="GO" id="GO:0019867">
    <property type="term" value="C:outer membrane"/>
    <property type="evidence" value="ECO:0007669"/>
    <property type="project" value="InterPro"/>
</dbReference>
<sequence>MRKIILSIWVLFFGACGYMPTSKIVGNIFGERIYVNVEISQQDPRNSVFIIDSIREIVLNKFNKKIVSKNEADTIINVRTNSLVFIPLIYDENGYVVNYKAKLILEFEIIYQDGTKDFVQTSGSYDFAILPNSIISDTARFEAIKNASSEAFDEFVSIMAIKGQINAKHQ</sequence>
<organism evidence="1">
    <name type="scientific">Campylobacter sp. CCS1377</name>
    <dbReference type="NCBI Taxonomy" id="3158229"/>
    <lineage>
        <taxon>Bacteria</taxon>
        <taxon>Pseudomonadati</taxon>
        <taxon>Campylobacterota</taxon>
        <taxon>Epsilonproteobacteria</taxon>
        <taxon>Campylobacterales</taxon>
        <taxon>Campylobacteraceae</taxon>
        <taxon>Campylobacter</taxon>
    </lineage>
</organism>
<proteinExistence type="predicted"/>
<name>A0AAU7E8L6_9BACT</name>
<keyword evidence="1" id="KW-0449">Lipoprotein</keyword>
<dbReference type="GO" id="GO:0043165">
    <property type="term" value="P:Gram-negative-bacterium-type cell outer membrane assembly"/>
    <property type="evidence" value="ECO:0007669"/>
    <property type="project" value="InterPro"/>
</dbReference>
<dbReference type="EMBL" id="CP155620">
    <property type="protein sequence ID" value="XBJ29590.1"/>
    <property type="molecule type" value="Genomic_DNA"/>
</dbReference>
<reference evidence="1" key="1">
    <citation type="submission" date="2024-05" db="EMBL/GenBank/DDBJ databases">
        <title>Campylobacter coli isolated from environmental waters in Slovenia.</title>
        <authorList>
            <person name="Zautner A.E."/>
            <person name="Bunk B."/>
            <person name="Riedel T."/>
            <person name="Sproeer C."/>
        </authorList>
    </citation>
    <scope>NUCLEOTIDE SEQUENCE</scope>
    <source>
        <strain evidence="1">CCS1377</strain>
    </source>
</reference>
<dbReference type="Pfam" id="PF04390">
    <property type="entry name" value="LptE"/>
    <property type="match status" value="1"/>
</dbReference>
<protein>
    <submittedName>
        <fullName evidence="1">LPS assembly lipoprotein LptE</fullName>
    </submittedName>
</protein>
<dbReference type="AlphaFoldDB" id="A0AAU7E8L6"/>
<evidence type="ECO:0000313" key="1">
    <source>
        <dbReference type="EMBL" id="XBJ29590.1"/>
    </source>
</evidence>
<gene>
    <name evidence="1" type="primary">lptE</name>
    <name evidence="1" type="ORF">AAH949_01780</name>
</gene>